<proteinExistence type="inferred from homology"/>
<evidence type="ECO:0000256" key="1">
    <source>
        <dbReference type="ARBA" id="ARBA00004325"/>
    </source>
</evidence>
<comment type="subcellular location">
    <subcellularLocation>
        <location evidence="7">Mitochondrion inner membrane</location>
    </subcellularLocation>
    <subcellularLocation>
        <location evidence="1">Mitochondrion membrane</location>
    </subcellularLocation>
</comment>
<dbReference type="InterPro" id="IPR033182">
    <property type="entry name" value="MIC26/MIC27_animal"/>
</dbReference>
<feature type="compositionally biased region" description="Acidic residues" evidence="8">
    <location>
        <begin position="277"/>
        <end position="290"/>
    </location>
</feature>
<dbReference type="EMBL" id="JAGEUA010000003">
    <property type="protein sequence ID" value="KAL0994234.1"/>
    <property type="molecule type" value="Genomic_DNA"/>
</dbReference>
<reference evidence="9 10" key="1">
    <citation type="submission" date="2024-06" db="EMBL/GenBank/DDBJ databases">
        <authorList>
            <person name="Pan Q."/>
            <person name="Wen M."/>
            <person name="Jouanno E."/>
            <person name="Zahm M."/>
            <person name="Klopp C."/>
            <person name="Cabau C."/>
            <person name="Louis A."/>
            <person name="Berthelot C."/>
            <person name="Parey E."/>
            <person name="Roest Crollius H."/>
            <person name="Montfort J."/>
            <person name="Robinson-Rechavi M."/>
            <person name="Bouchez O."/>
            <person name="Lampietro C."/>
            <person name="Lopez Roques C."/>
            <person name="Donnadieu C."/>
            <person name="Postlethwait J."/>
            <person name="Bobe J."/>
            <person name="Verreycken H."/>
            <person name="Guiguen Y."/>
        </authorList>
    </citation>
    <scope>NUCLEOTIDE SEQUENCE [LARGE SCALE GENOMIC DNA]</scope>
    <source>
        <strain evidence="9">Up_M1</strain>
        <tissue evidence="9">Testis</tissue>
    </source>
</reference>
<gene>
    <name evidence="9" type="ORF">UPYG_G00119650</name>
</gene>
<feature type="compositionally biased region" description="Low complexity" evidence="8">
    <location>
        <begin position="223"/>
        <end position="232"/>
    </location>
</feature>
<evidence type="ECO:0000256" key="8">
    <source>
        <dbReference type="SAM" id="MobiDB-lite"/>
    </source>
</evidence>
<comment type="function">
    <text evidence="7">Component of the MICOS complex, a large protein complex of the mitochondrial inner membrane that plays crucial roles in the maintenance of crista junctions, inner membrane architecture, and formation of contact sites to the outer membrane.</text>
</comment>
<evidence type="ECO:0000256" key="3">
    <source>
        <dbReference type="ARBA" id="ARBA00022692"/>
    </source>
</evidence>
<feature type="region of interest" description="Disordered" evidence="8">
    <location>
        <begin position="223"/>
        <end position="290"/>
    </location>
</feature>
<keyword evidence="4" id="KW-1133">Transmembrane helix</keyword>
<dbReference type="PANTHER" id="PTHR14564">
    <property type="entry name" value="MICOS COMPLEX SUBUNIT MIC26 / MIC27 FAMILY MEMBER"/>
    <property type="match status" value="1"/>
</dbReference>
<evidence type="ECO:0000256" key="2">
    <source>
        <dbReference type="ARBA" id="ARBA00010904"/>
    </source>
</evidence>
<evidence type="ECO:0000256" key="6">
    <source>
        <dbReference type="ARBA" id="ARBA00023136"/>
    </source>
</evidence>
<protein>
    <recommendedName>
        <fullName evidence="7">MICOS complex subunit</fullName>
    </recommendedName>
</protein>
<keyword evidence="7" id="KW-0999">Mitochondrion inner membrane</keyword>
<keyword evidence="3" id="KW-0812">Transmembrane</keyword>
<dbReference type="GO" id="GO:0061617">
    <property type="term" value="C:MICOS complex"/>
    <property type="evidence" value="ECO:0007669"/>
    <property type="project" value="UniProtKB-UniRule"/>
</dbReference>
<comment type="similarity">
    <text evidence="2">Belongs to the apolipoprotein O/MICOS complex subunit Mic27 family.</text>
</comment>
<dbReference type="Pfam" id="PF09769">
    <property type="entry name" value="ApoO"/>
    <property type="match status" value="1"/>
</dbReference>
<sequence length="479" mass="50038">MAATVVKLAAIPAAIGLASIRVYAMSEDKSESVLLSPRELSIYARDPCTMPCLDEQPGALESGLGVVRVGLQPYVRTVKNAYTSVKVGAVTVYTAGQDTYEFLRSPPPGFIPRVSVITVSGLAGLILARKGSHLKRLGVPLGMATLGTAVCYPTQTVGVVKVTGQKMYAASQYTTSSLVSLFKSKQKEVNLQTVSVEQAPHTLILEPDVNEAKPLSEAAISDAAAPAVDQAPTSEPRHTLVPVEEEPPSKTEPVPHSSTMLTPAERSVDHEPSAATGEEEAVESVPVEEDVPMTMEDDVPAADKAAEADSSPAHVEEVVSVPCPLSGEAAADEIEPVAEEATPLPVPVEEATPLPVPVEEATPLPVPVEEATPLPVPVEEATPLPVPVEEATPLPVPVEEATPLPVPVEEATPLPVPVEEATPLPAPGVLSAPPPAPVEKESSVIVMKTAGKPKFAADPKLVDLGQSSPEDEDLYSKRG</sequence>
<keyword evidence="5 7" id="KW-0496">Mitochondrion</keyword>
<dbReference type="AlphaFoldDB" id="A0ABD0X839"/>
<keyword evidence="10" id="KW-1185">Reference proteome</keyword>
<evidence type="ECO:0000256" key="5">
    <source>
        <dbReference type="ARBA" id="ARBA00023128"/>
    </source>
</evidence>
<keyword evidence="6" id="KW-0472">Membrane</keyword>
<comment type="caution">
    <text evidence="9">The sequence shown here is derived from an EMBL/GenBank/DDBJ whole genome shotgun (WGS) entry which is preliminary data.</text>
</comment>
<dbReference type="InterPro" id="IPR019166">
    <property type="entry name" value="MIC26/MIC27"/>
</dbReference>
<comment type="subunit">
    <text evidence="7">Component of the mitochondrial contact site and cristae organizing system (MICOS) complex.</text>
</comment>
<organism evidence="9 10">
    <name type="scientific">Umbra pygmaea</name>
    <name type="common">Eastern mudminnow</name>
    <dbReference type="NCBI Taxonomy" id="75934"/>
    <lineage>
        <taxon>Eukaryota</taxon>
        <taxon>Metazoa</taxon>
        <taxon>Chordata</taxon>
        <taxon>Craniata</taxon>
        <taxon>Vertebrata</taxon>
        <taxon>Euteleostomi</taxon>
        <taxon>Actinopterygii</taxon>
        <taxon>Neopterygii</taxon>
        <taxon>Teleostei</taxon>
        <taxon>Protacanthopterygii</taxon>
        <taxon>Esociformes</taxon>
        <taxon>Umbridae</taxon>
        <taxon>Umbra</taxon>
    </lineage>
</organism>
<evidence type="ECO:0000313" key="9">
    <source>
        <dbReference type="EMBL" id="KAL0994234.1"/>
    </source>
</evidence>
<evidence type="ECO:0000313" key="10">
    <source>
        <dbReference type="Proteomes" id="UP001557470"/>
    </source>
</evidence>
<accession>A0ABD0X839</accession>
<dbReference type="Proteomes" id="UP001557470">
    <property type="component" value="Unassembled WGS sequence"/>
</dbReference>
<evidence type="ECO:0000256" key="4">
    <source>
        <dbReference type="ARBA" id="ARBA00022989"/>
    </source>
</evidence>
<evidence type="ECO:0000256" key="7">
    <source>
        <dbReference type="RuleBase" id="RU363021"/>
    </source>
</evidence>
<name>A0ABD0X839_UMBPY</name>
<feature type="region of interest" description="Disordered" evidence="8">
    <location>
        <begin position="455"/>
        <end position="479"/>
    </location>
</feature>